<dbReference type="InterPro" id="IPR011990">
    <property type="entry name" value="TPR-like_helical_dom_sf"/>
</dbReference>
<organism evidence="4 5">
    <name type="scientific">Paragonimus westermani</name>
    <dbReference type="NCBI Taxonomy" id="34504"/>
    <lineage>
        <taxon>Eukaryota</taxon>
        <taxon>Metazoa</taxon>
        <taxon>Spiralia</taxon>
        <taxon>Lophotrochozoa</taxon>
        <taxon>Platyhelminthes</taxon>
        <taxon>Trematoda</taxon>
        <taxon>Digenea</taxon>
        <taxon>Plagiorchiida</taxon>
        <taxon>Troglotremata</taxon>
        <taxon>Troglotrematidae</taxon>
        <taxon>Paragonimus</taxon>
    </lineage>
</organism>
<dbReference type="GO" id="GO:0046813">
    <property type="term" value="P:receptor-mediated virion attachment to host cell"/>
    <property type="evidence" value="ECO:0007669"/>
    <property type="project" value="TreeGrafter"/>
</dbReference>
<comment type="caution">
    <text evidence="4">The sequence shown here is derived from an EMBL/GenBank/DDBJ whole genome shotgun (WGS) entry which is preliminary data.</text>
</comment>
<reference evidence="4 5" key="1">
    <citation type="submission" date="2019-07" db="EMBL/GenBank/DDBJ databases">
        <title>Annotation for the trematode Paragonimus westermani.</title>
        <authorList>
            <person name="Choi Y.-J."/>
        </authorList>
    </citation>
    <scope>NUCLEOTIDE SEQUENCE [LARGE SCALE GENOMIC DNA]</scope>
    <source>
        <strain evidence="4">180907_Pwestermani</strain>
    </source>
</reference>
<evidence type="ECO:0000256" key="1">
    <source>
        <dbReference type="ARBA" id="ARBA00022737"/>
    </source>
</evidence>
<dbReference type="Pfam" id="PF13432">
    <property type="entry name" value="TPR_16"/>
    <property type="match status" value="1"/>
</dbReference>
<evidence type="ECO:0000313" key="4">
    <source>
        <dbReference type="EMBL" id="KAF8571024.1"/>
    </source>
</evidence>
<evidence type="ECO:0008006" key="6">
    <source>
        <dbReference type="Google" id="ProtNLM"/>
    </source>
</evidence>
<dbReference type="Proteomes" id="UP000699462">
    <property type="component" value="Unassembled WGS sequence"/>
</dbReference>
<dbReference type="PROSITE" id="PS50005">
    <property type="entry name" value="TPR"/>
    <property type="match status" value="3"/>
</dbReference>
<name>A0A8T0DV01_9TREM</name>
<protein>
    <recommendedName>
        <fullName evidence="6">Tetratricopeptide repeat protein</fullName>
    </recommendedName>
</protein>
<keyword evidence="1" id="KW-0677">Repeat</keyword>
<feature type="repeat" description="TPR" evidence="3">
    <location>
        <begin position="61"/>
        <end position="94"/>
    </location>
</feature>
<feature type="repeat" description="TPR" evidence="3">
    <location>
        <begin position="95"/>
        <end position="128"/>
    </location>
</feature>
<dbReference type="InterPro" id="IPR019734">
    <property type="entry name" value="TPR_rpt"/>
</dbReference>
<gene>
    <name evidence="4" type="ORF">P879_04752</name>
</gene>
<sequence length="305" mass="33829">MLSSVQASGQLKNALQVVTQGIDALTATGGEVRSRSPEDEQVRDLEMNSFRPIQCSPKAIAAAYECRALILLQMAQPHRALSDLTQALRLHPKQADYLVNRGTAHQRSGDLRSAMNDYRLAAKVSPGHKLANYHRGLVYLLHGQVEQAHAALDLALYEQAGSLSDNECLLPVHCDPAAWLARGLSRLLAATHGIQSEQLLLGAYRDLVHSQELLQPNGESGLTKWPHLHFALGLVQQKRGYLEHAMQEFTKALKILPSNPYIYRARGCCRYQMFKKRLVDNYHGALEDFQLALIAAESQGIPLNL</sequence>
<dbReference type="SMART" id="SM00028">
    <property type="entry name" value="TPR"/>
    <property type="match status" value="3"/>
</dbReference>
<dbReference type="SUPFAM" id="SSF48452">
    <property type="entry name" value="TPR-like"/>
    <property type="match status" value="2"/>
</dbReference>
<accession>A0A8T0DV01</accession>
<dbReference type="PANTHER" id="PTHR44858">
    <property type="entry name" value="TETRATRICOPEPTIDE REPEAT PROTEIN 6"/>
    <property type="match status" value="1"/>
</dbReference>
<keyword evidence="5" id="KW-1185">Reference proteome</keyword>
<feature type="repeat" description="TPR" evidence="3">
    <location>
        <begin position="226"/>
        <end position="259"/>
    </location>
</feature>
<proteinExistence type="predicted"/>
<dbReference type="PANTHER" id="PTHR44858:SF1">
    <property type="entry name" value="UDP-N-ACETYLGLUCOSAMINE--PEPTIDE N-ACETYLGLUCOSAMINYLTRANSFERASE SPINDLY-RELATED"/>
    <property type="match status" value="1"/>
</dbReference>
<dbReference type="EMBL" id="JTDF01000758">
    <property type="protein sequence ID" value="KAF8571024.1"/>
    <property type="molecule type" value="Genomic_DNA"/>
</dbReference>
<keyword evidence="2 3" id="KW-0802">TPR repeat</keyword>
<dbReference type="Pfam" id="PF13181">
    <property type="entry name" value="TPR_8"/>
    <property type="match status" value="1"/>
</dbReference>
<evidence type="ECO:0000313" key="5">
    <source>
        <dbReference type="Proteomes" id="UP000699462"/>
    </source>
</evidence>
<evidence type="ECO:0000256" key="2">
    <source>
        <dbReference type="ARBA" id="ARBA00022803"/>
    </source>
</evidence>
<dbReference type="InterPro" id="IPR050498">
    <property type="entry name" value="Ycf3"/>
</dbReference>
<dbReference type="AlphaFoldDB" id="A0A8T0DV01"/>
<dbReference type="OrthoDB" id="1658288at2759"/>
<evidence type="ECO:0000256" key="3">
    <source>
        <dbReference type="PROSITE-ProRule" id="PRU00339"/>
    </source>
</evidence>
<dbReference type="Gene3D" id="1.25.40.10">
    <property type="entry name" value="Tetratricopeptide repeat domain"/>
    <property type="match status" value="2"/>
</dbReference>